<dbReference type="EMBL" id="AXDT01000012">
    <property type="protein sequence ID" value="ERT14901.1"/>
    <property type="molecule type" value="Genomic_DNA"/>
</dbReference>
<evidence type="ECO:0008006" key="3">
    <source>
        <dbReference type="Google" id="ProtNLM"/>
    </source>
</evidence>
<dbReference type="Proteomes" id="UP000017133">
    <property type="component" value="Unassembled WGS sequence"/>
</dbReference>
<dbReference type="Gene3D" id="3.30.450.360">
    <property type="match status" value="1"/>
</dbReference>
<evidence type="ECO:0000313" key="1">
    <source>
        <dbReference type="EMBL" id="ERT14901.1"/>
    </source>
</evidence>
<evidence type="ECO:0000313" key="2">
    <source>
        <dbReference type="Proteomes" id="UP000017133"/>
    </source>
</evidence>
<dbReference type="Pfam" id="PF07419">
    <property type="entry name" value="PilM"/>
    <property type="match status" value="1"/>
</dbReference>
<dbReference type="AlphaFoldDB" id="U7R889"/>
<keyword evidence="2" id="KW-1185">Reference proteome</keyword>
<dbReference type="InterPro" id="IPR009987">
    <property type="entry name" value="IM_PilM"/>
</dbReference>
<organism evidence="1 2">
    <name type="scientific">Photorhabdus temperata J3</name>
    <dbReference type="NCBI Taxonomy" id="1389415"/>
    <lineage>
        <taxon>Bacteria</taxon>
        <taxon>Pseudomonadati</taxon>
        <taxon>Pseudomonadota</taxon>
        <taxon>Gammaproteobacteria</taxon>
        <taxon>Enterobacterales</taxon>
        <taxon>Morganellaceae</taxon>
        <taxon>Photorhabdus</taxon>
    </lineage>
</organism>
<name>U7R889_PHOTE</name>
<accession>U7R889</accession>
<comment type="caution">
    <text evidence="1">The sequence shown here is derived from an EMBL/GenBank/DDBJ whole genome shotgun (WGS) entry which is preliminary data.</text>
</comment>
<dbReference type="PATRIC" id="fig|1389415.4.peg.219"/>
<reference evidence="1 2" key="1">
    <citation type="submission" date="2013-10" db="EMBL/GenBank/DDBJ databases">
        <title>Whole Genome Shotgun Sequence of Photorhabdus temperata J3.</title>
        <authorList>
            <person name="Park G.-S."/>
            <person name="Hong S.-J."/>
            <person name="Shin J.-H."/>
        </authorList>
    </citation>
    <scope>NUCLEOTIDE SEQUENCE [LARGE SCALE GENOMIC DNA]</scope>
    <source>
        <strain evidence="1 2">J3</strain>
    </source>
</reference>
<protein>
    <recommendedName>
        <fullName evidence="3">Type IV pilus biogenesis protein PilM</fullName>
    </recommendedName>
</protein>
<gene>
    <name evidence="1" type="ORF">O185_01165</name>
</gene>
<proteinExistence type="predicted"/>
<dbReference type="RefSeq" id="WP_021325873.1">
    <property type="nucleotide sequence ID" value="NZ_AXDT01000012.1"/>
</dbReference>
<sequence>MNYSFLAVFIVTLSLSSFISLNIDNKISLESSIEQSQVGQFMNYVYAFDDYYKQNPSATGDITSKVALPSWLPKNANIKMVINNGVGYVYIPLSKGMMREILKWTDNSASVGISNGAYINTVSGKIAKPSFIGYGYIVYVR</sequence>